<organism evidence="1 2">
    <name type="scientific">Kickxella alabastrina</name>
    <dbReference type="NCBI Taxonomy" id="61397"/>
    <lineage>
        <taxon>Eukaryota</taxon>
        <taxon>Fungi</taxon>
        <taxon>Fungi incertae sedis</taxon>
        <taxon>Zoopagomycota</taxon>
        <taxon>Kickxellomycotina</taxon>
        <taxon>Kickxellomycetes</taxon>
        <taxon>Kickxellales</taxon>
        <taxon>Kickxellaceae</taxon>
        <taxon>Kickxella</taxon>
    </lineage>
</organism>
<accession>A0ACC1IVE7</accession>
<evidence type="ECO:0000313" key="1">
    <source>
        <dbReference type="EMBL" id="KAJ1901528.1"/>
    </source>
</evidence>
<dbReference type="EMBL" id="JANBPG010000024">
    <property type="protein sequence ID" value="KAJ1901528.1"/>
    <property type="molecule type" value="Genomic_DNA"/>
</dbReference>
<name>A0ACC1IVE7_9FUNG</name>
<sequence>MTDAADIELLDTLAMRFALATSSEQVQKLITTLLVPLLDKLDSASAAVKAKIIGLLGQVNRKLKSNPEVKLPIEALAASTLIKTATGYSQSFKLMYVPMAVERADEDQLVSILPRILDGTRGRPMSQLVVLVTALFTALQKVIKLTDCQIKGLEFGNSFPHRGEIFLSYAADLFMLNPVQPGVQTANIPVAMGLSSSAQLTITNEGKAPWVSNAKLLEEIKLSVLHIVSSELAFPNDVADDVHERRLLALLYASCDPFFPQVASQGKDSLKRLRPVDVDSKTFVDAAFSMFLGSGNDKSRRSPVAVAVRLRLFSFLGKSATAVAMFPQCAQVISQTLFGTGTGTTNNLRRQGMAFLQWVVRTAPQPELNDAANGLMQMIRQLLVSDDAESGSGGSLNDDVVRGSAFVAWGTLTRRVPSLVTADLEGLQTLFSAFSVEPPSIHISIQEALLAMLPAYEFGKLSKETEDTLLTFLQIQLKSTIHQARYCALRYAIAAFPFANMEARWLCLLALADSKPEIQSLAHSGLAITLDAKSAPEMKPANLPQLAGAIRFLHKRVAEALQLSSDQQSAARARANAINPLIYSGIVDFGRLLILATGLLQLSGEQDCEGDFAVMFVAFSMTLADVQPLSVQPLRKGMRAALRSMDADIDTVVAGAVSTSVSSAWMEIIVVALTVSRVFESGALSRSLMCLVELLSLGQPSASLALFDKRQMLLPLMEARDFTVQQSAVRALATVFATKLWADGQPGGQLERVFWNDQVASFMAELLATANEPEHPKLINKIQGATLALGYMAYGLDVARTALRQSWTGLGLSGLGVVIENTRSTLLQRIQLASKASIFPTTAISQCMAVGTLGMSALADDLQQNQLSATDGEAVMAAMVNLAKIATTTKQQDAAFGGLAQIVLGSPQLAASLIESMQALARSVNKKQLDLHFKMGQALALSLGRFKCSLMELEWIFPIDPAAVYNKQQLDANSDALETLLELIADKLTVSTNLQDRQAAVVWALSLVQLCPSMAQLKPWLPRLHACVCVLLTDRDEFVRELASNTLALIYEMGDVLSKEDMMVSLKMLFGSNNDKPADATGLSVERQATGQQRAAEGRTANPTFKCILSLAMDMRNPSLFYPLIQLASQAPSLGGSGSGSITNGRHGHSYGLSVNIERACAAVQPHIRPVIPKLFRSTFDPNPQTQAAMKGIWHTLLKFKAFARTASAGSQDANDLDSDAGMMELFWDVIIEECLSSMGQFEWQVRESGCNALASALYGANPDRIVPYLERIWQMSFRALDDIKATVRESGLKACQALANSTVSWCTPRIPPNEKHAQHAQSVLAIVMPFLIDKGIVSDAEDVRQFGTGLALKLCRTSGAYLSPFVPAIAERMLESLSNMEPQAANYLTFHANEHNMSPEQLESLRLSAVKASPIMQGIELALDQLNPQGMAELVPRLQNIIRHGIGMATRAGCARTVAILCVKQLELVDPHAGALVKAISGSLTESSAMQRQAWASSIGYMAGMLTPGMLRNLLRHLEKTYFGKYESDVRGVSGQVLQQLARNCPEKLRQHASEAGAMSFILFGCRDSDEHIAEAFQSAWQECVLGLGTAVVGGHLTELLNLPLKHLADDRWHCRIQSAKTVVDVTRMLERTSRAAASASISASNIDGGVVAPPNDALSTLAQMTVPELIKTSQGSMWPGKEHVLECLVRVCAANSRLFGDMVADNDGANVTGVDSNTPLVVYAILLKQLDVGTATYQRAVVGHYNSLVTALSPSDIYSTVSDVLLKIVRQTVAAATGPDADGDEPMQQPQQLMLIAAATKALLLSLPKTRVLTANESGCLSAALKENARTGVWNIRVASLEGLAALSKHCARNWDTLCAMDVGVVLGAVRACATEGKYLAVRAAAFDALEALFSALREAPGDAAAWRAEARAILELLLLDSAPSIADRAKDLGPQWTTA</sequence>
<keyword evidence="1" id="KW-0647">Proteasome</keyword>
<gene>
    <name evidence="1" type="primary">ECM29</name>
    <name evidence="1" type="ORF">LPJ66_000701</name>
</gene>
<evidence type="ECO:0000313" key="2">
    <source>
        <dbReference type="Proteomes" id="UP001150581"/>
    </source>
</evidence>
<proteinExistence type="predicted"/>
<reference evidence="1" key="1">
    <citation type="submission" date="2022-07" db="EMBL/GenBank/DDBJ databases">
        <title>Phylogenomic reconstructions and comparative analyses of Kickxellomycotina fungi.</title>
        <authorList>
            <person name="Reynolds N.K."/>
            <person name="Stajich J.E."/>
            <person name="Barry K."/>
            <person name="Grigoriev I.V."/>
            <person name="Crous P."/>
            <person name="Smith M.E."/>
        </authorList>
    </citation>
    <scope>NUCLEOTIDE SEQUENCE</scope>
    <source>
        <strain evidence="1">Benny 63K</strain>
    </source>
</reference>
<comment type="caution">
    <text evidence="1">The sequence shown here is derived from an EMBL/GenBank/DDBJ whole genome shotgun (WGS) entry which is preliminary data.</text>
</comment>
<keyword evidence="2" id="KW-1185">Reference proteome</keyword>
<dbReference type="Proteomes" id="UP001150581">
    <property type="component" value="Unassembled WGS sequence"/>
</dbReference>
<protein>
    <submittedName>
        <fullName evidence="1">Proteasome component M29</fullName>
    </submittedName>
</protein>